<proteinExistence type="predicted"/>
<dbReference type="OrthoDB" id="3215839at2759"/>
<name>A0A6A6DK50_9PEZI</name>
<dbReference type="EMBL" id="ML994668">
    <property type="protein sequence ID" value="KAF2179313.1"/>
    <property type="molecule type" value="Genomic_DNA"/>
</dbReference>
<evidence type="ECO:0000313" key="1">
    <source>
        <dbReference type="EMBL" id="KAF2179313.1"/>
    </source>
</evidence>
<organism evidence="1 2">
    <name type="scientific">Zopfia rhizophila CBS 207.26</name>
    <dbReference type="NCBI Taxonomy" id="1314779"/>
    <lineage>
        <taxon>Eukaryota</taxon>
        <taxon>Fungi</taxon>
        <taxon>Dikarya</taxon>
        <taxon>Ascomycota</taxon>
        <taxon>Pezizomycotina</taxon>
        <taxon>Dothideomycetes</taxon>
        <taxon>Dothideomycetes incertae sedis</taxon>
        <taxon>Zopfiaceae</taxon>
        <taxon>Zopfia</taxon>
    </lineage>
</organism>
<dbReference type="Proteomes" id="UP000800200">
    <property type="component" value="Unassembled WGS sequence"/>
</dbReference>
<accession>A0A6A6DK50</accession>
<dbReference type="Gene3D" id="2.120.10.70">
    <property type="entry name" value="Fucose-specific lectin"/>
    <property type="match status" value="1"/>
</dbReference>
<protein>
    <recommendedName>
        <fullName evidence="3">Fucose-specific lectin</fullName>
    </recommendedName>
</protein>
<dbReference type="AlphaFoldDB" id="A0A6A6DK50"/>
<evidence type="ECO:0000313" key="2">
    <source>
        <dbReference type="Proteomes" id="UP000800200"/>
    </source>
</evidence>
<evidence type="ECO:0008006" key="3">
    <source>
        <dbReference type="Google" id="ProtNLM"/>
    </source>
</evidence>
<keyword evidence="2" id="KW-1185">Reference proteome</keyword>
<gene>
    <name evidence="1" type="ORF">K469DRAFT_596531</name>
</gene>
<dbReference type="SUPFAM" id="SSF89372">
    <property type="entry name" value="Fucose-specific lectin"/>
    <property type="match status" value="1"/>
</dbReference>
<sequence>MSYDYYLPDTAITSMAVDGKAVYAYVQIMSGALVECEGSLDGNPELYIFEQHNHVMARFRDKKPLDDAPKLFTPLAAAYLGDARYLFYVDDNNYLRDRYISPQARNKWVAGRLFSDRGIKVAQYSKLAAITVPNRWGTSICVYYQILGEDAAIESVNFKEGQSRREVDTRRVTDPPPYGTSLTAVLARDGIQLNKAVPFDPNSSLPVVYLQWHSLELAHAQGKGTVRRMEDLKLRFAPHTSLSVVDDISGLQYFYTSSDDNYVRRVIIKNNGQMEFDTLATPTPRSALAAVRVKPGKVVLFYQALEKETSEKVLLFGLTLSHSGGAWDGKPGRPAPPAKELR</sequence>
<reference evidence="1" key="1">
    <citation type="journal article" date="2020" name="Stud. Mycol.">
        <title>101 Dothideomycetes genomes: a test case for predicting lifestyles and emergence of pathogens.</title>
        <authorList>
            <person name="Haridas S."/>
            <person name="Albert R."/>
            <person name="Binder M."/>
            <person name="Bloem J."/>
            <person name="Labutti K."/>
            <person name="Salamov A."/>
            <person name="Andreopoulos B."/>
            <person name="Baker S."/>
            <person name="Barry K."/>
            <person name="Bills G."/>
            <person name="Bluhm B."/>
            <person name="Cannon C."/>
            <person name="Castanera R."/>
            <person name="Culley D."/>
            <person name="Daum C."/>
            <person name="Ezra D."/>
            <person name="Gonzalez J."/>
            <person name="Henrissat B."/>
            <person name="Kuo A."/>
            <person name="Liang C."/>
            <person name="Lipzen A."/>
            <person name="Lutzoni F."/>
            <person name="Magnuson J."/>
            <person name="Mondo S."/>
            <person name="Nolan M."/>
            <person name="Ohm R."/>
            <person name="Pangilinan J."/>
            <person name="Park H.-J."/>
            <person name="Ramirez L."/>
            <person name="Alfaro M."/>
            <person name="Sun H."/>
            <person name="Tritt A."/>
            <person name="Yoshinaga Y."/>
            <person name="Zwiers L.-H."/>
            <person name="Turgeon B."/>
            <person name="Goodwin S."/>
            <person name="Spatafora J."/>
            <person name="Crous P."/>
            <person name="Grigoriev I."/>
        </authorList>
    </citation>
    <scope>NUCLEOTIDE SEQUENCE</scope>
    <source>
        <strain evidence="1">CBS 207.26</strain>
    </source>
</reference>